<proteinExistence type="predicted"/>
<protein>
    <submittedName>
        <fullName evidence="1">Uncharacterized protein</fullName>
    </submittedName>
</protein>
<evidence type="ECO:0000313" key="1">
    <source>
        <dbReference type="EMBL" id="GFD59623.1"/>
    </source>
</evidence>
<accession>A0A699XK92</accession>
<dbReference type="AlphaFoldDB" id="A0A699XK92"/>
<dbReference type="EMBL" id="BKCJ011867389">
    <property type="protein sequence ID" value="GFD59623.1"/>
    <property type="molecule type" value="Genomic_DNA"/>
</dbReference>
<name>A0A699XK92_TANCI</name>
<reference evidence="1" key="1">
    <citation type="journal article" date="2019" name="Sci. Rep.">
        <title>Draft genome of Tanacetum cinerariifolium, the natural source of mosquito coil.</title>
        <authorList>
            <person name="Yamashiro T."/>
            <person name="Shiraishi A."/>
            <person name="Satake H."/>
            <person name="Nakayama K."/>
        </authorList>
    </citation>
    <scope>NUCLEOTIDE SEQUENCE</scope>
</reference>
<organism evidence="1">
    <name type="scientific">Tanacetum cinerariifolium</name>
    <name type="common">Dalmatian daisy</name>
    <name type="synonym">Chrysanthemum cinerariifolium</name>
    <dbReference type="NCBI Taxonomy" id="118510"/>
    <lineage>
        <taxon>Eukaryota</taxon>
        <taxon>Viridiplantae</taxon>
        <taxon>Streptophyta</taxon>
        <taxon>Embryophyta</taxon>
        <taxon>Tracheophyta</taxon>
        <taxon>Spermatophyta</taxon>
        <taxon>Magnoliopsida</taxon>
        <taxon>eudicotyledons</taxon>
        <taxon>Gunneridae</taxon>
        <taxon>Pentapetalae</taxon>
        <taxon>asterids</taxon>
        <taxon>campanulids</taxon>
        <taxon>Asterales</taxon>
        <taxon>Asteraceae</taxon>
        <taxon>Asteroideae</taxon>
        <taxon>Anthemideae</taxon>
        <taxon>Anthemidinae</taxon>
        <taxon>Tanacetum</taxon>
    </lineage>
</organism>
<sequence>GVGRVACAPQTAAFCVYQGAAGLARCSRPGGAVDDLYRGARHGVVGAGTGPQRTAAPR</sequence>
<gene>
    <name evidence="1" type="ORF">Tci_931592</name>
</gene>
<feature type="non-terminal residue" evidence="1">
    <location>
        <position position="58"/>
    </location>
</feature>
<feature type="non-terminal residue" evidence="1">
    <location>
        <position position="1"/>
    </location>
</feature>
<comment type="caution">
    <text evidence="1">The sequence shown here is derived from an EMBL/GenBank/DDBJ whole genome shotgun (WGS) entry which is preliminary data.</text>
</comment>